<name>A0A4Y2Q451_ARAVE</name>
<sequence>SQRKYRMILRFFLIAGFYLTSRTWGYMSRSEFEDIIEPRCFPQLHSEEDPLLINGQEKPLSQTLENFIALAEKFEAANPNIGLKNELHYFIRSYAYDNIEYNRLGDIIRWEPRYANFEEVNTFWEPEETIRLRKPEVDDPFTDSEKCSLFHMISHSIIRSARSIDIIRSYTNESRHSNHDFILKDQYPMEQGVVAILGTNLAVELGRVLRGMYVGLQSNWKMDLSGIHRIPKALLEGRQTEINRLYAVTLSEVIALSTWRPEVGLREKLAQDGYWASAPTDTSDICPMIYRLKADESAAFSYSSVRGAADGLILGKSIKFIDIKHPKVKLSQVLRQYYGRGGIFESDEELGRTVWASFCNRDKLIRAVEETLREETYLYQLLVAKSYKYFPDVFSWDYYLNQRSRIFGIYNTVAAPVGCTWDKGRKAERRLMSLFLQPLQLPHQLDAHGTRVGRQNAASCPCSCNHYSCRTSWMHMGQGRKAELPPMSAPVLPATVRSSLCTWIAHGTGKEGRTPPHVLVPATITVSHAVGWTWDKVSENAPCPCSCNH</sequence>
<accession>A0A4Y2Q451</accession>
<dbReference type="EMBL" id="BGPR01012916">
    <property type="protein sequence ID" value="GBN58329.1"/>
    <property type="molecule type" value="Genomic_DNA"/>
</dbReference>
<keyword evidence="1" id="KW-0812">Transmembrane</keyword>
<reference evidence="2 3" key="1">
    <citation type="journal article" date="2019" name="Sci. Rep.">
        <title>Orb-weaving spider Araneus ventricosus genome elucidates the spidroin gene catalogue.</title>
        <authorList>
            <person name="Kono N."/>
            <person name="Nakamura H."/>
            <person name="Ohtoshi R."/>
            <person name="Moran D.A.P."/>
            <person name="Shinohara A."/>
            <person name="Yoshida Y."/>
            <person name="Fujiwara M."/>
            <person name="Mori M."/>
            <person name="Tomita M."/>
            <person name="Arakawa K."/>
        </authorList>
    </citation>
    <scope>NUCLEOTIDE SEQUENCE [LARGE SCALE GENOMIC DNA]</scope>
</reference>
<dbReference type="AlphaFoldDB" id="A0A4Y2Q451"/>
<organism evidence="2 3">
    <name type="scientific">Araneus ventricosus</name>
    <name type="common">Orbweaver spider</name>
    <name type="synonym">Epeira ventricosa</name>
    <dbReference type="NCBI Taxonomy" id="182803"/>
    <lineage>
        <taxon>Eukaryota</taxon>
        <taxon>Metazoa</taxon>
        <taxon>Ecdysozoa</taxon>
        <taxon>Arthropoda</taxon>
        <taxon>Chelicerata</taxon>
        <taxon>Arachnida</taxon>
        <taxon>Araneae</taxon>
        <taxon>Araneomorphae</taxon>
        <taxon>Entelegynae</taxon>
        <taxon>Araneoidea</taxon>
        <taxon>Araneidae</taxon>
        <taxon>Araneus</taxon>
    </lineage>
</organism>
<proteinExistence type="predicted"/>
<keyword evidence="3" id="KW-1185">Reference proteome</keyword>
<keyword evidence="1" id="KW-0472">Membrane</keyword>
<evidence type="ECO:0000256" key="1">
    <source>
        <dbReference type="SAM" id="Phobius"/>
    </source>
</evidence>
<dbReference type="Proteomes" id="UP000499080">
    <property type="component" value="Unassembled WGS sequence"/>
</dbReference>
<protein>
    <submittedName>
        <fullName evidence="2">Uncharacterized protein</fullName>
    </submittedName>
</protein>
<evidence type="ECO:0000313" key="2">
    <source>
        <dbReference type="EMBL" id="GBN58329.1"/>
    </source>
</evidence>
<evidence type="ECO:0000313" key="3">
    <source>
        <dbReference type="Proteomes" id="UP000499080"/>
    </source>
</evidence>
<keyword evidence="1" id="KW-1133">Transmembrane helix</keyword>
<gene>
    <name evidence="2" type="ORF">AVEN_243283_1</name>
</gene>
<feature type="non-terminal residue" evidence="2">
    <location>
        <position position="1"/>
    </location>
</feature>
<dbReference type="OrthoDB" id="549017at2759"/>
<comment type="caution">
    <text evidence="2">The sequence shown here is derived from an EMBL/GenBank/DDBJ whole genome shotgun (WGS) entry which is preliminary data.</text>
</comment>
<feature type="transmembrane region" description="Helical" evidence="1">
    <location>
        <begin position="7"/>
        <end position="27"/>
    </location>
</feature>